<feature type="transmembrane region" description="Helical" evidence="6">
    <location>
        <begin position="82"/>
        <end position="106"/>
    </location>
</feature>
<comment type="subcellular location">
    <subcellularLocation>
        <location evidence="1">Cell membrane</location>
        <topology evidence="1">Multi-pass membrane protein</topology>
    </subcellularLocation>
</comment>
<evidence type="ECO:0000256" key="4">
    <source>
        <dbReference type="ARBA" id="ARBA00022989"/>
    </source>
</evidence>
<feature type="transmembrane region" description="Helical" evidence="6">
    <location>
        <begin position="47"/>
        <end position="70"/>
    </location>
</feature>
<evidence type="ECO:0000256" key="5">
    <source>
        <dbReference type="ARBA" id="ARBA00023136"/>
    </source>
</evidence>
<dbReference type="InterPro" id="IPR005829">
    <property type="entry name" value="Sugar_transporter_CS"/>
</dbReference>
<dbReference type="Gene3D" id="1.20.1720.10">
    <property type="entry name" value="Multidrug resistance protein D"/>
    <property type="match status" value="1"/>
</dbReference>
<feature type="transmembrane region" description="Helical" evidence="6">
    <location>
        <begin position="243"/>
        <end position="264"/>
    </location>
</feature>
<gene>
    <name evidence="8" type="ORF">CGZ94_17265</name>
</gene>
<dbReference type="InterPro" id="IPR011701">
    <property type="entry name" value="MFS"/>
</dbReference>
<feature type="transmembrane region" description="Helical" evidence="6">
    <location>
        <begin position="112"/>
        <end position="129"/>
    </location>
</feature>
<comment type="caution">
    <text evidence="8">The sequence shown here is derived from an EMBL/GenBank/DDBJ whole genome shotgun (WGS) entry which is preliminary data.</text>
</comment>
<dbReference type="InterPro" id="IPR050189">
    <property type="entry name" value="MFS_Efflux_Transporters"/>
</dbReference>
<evidence type="ECO:0000256" key="6">
    <source>
        <dbReference type="SAM" id="Phobius"/>
    </source>
</evidence>
<dbReference type="InterPro" id="IPR036259">
    <property type="entry name" value="MFS_trans_sf"/>
</dbReference>
<evidence type="ECO:0000313" key="8">
    <source>
        <dbReference type="EMBL" id="OYO10726.1"/>
    </source>
</evidence>
<evidence type="ECO:0000256" key="3">
    <source>
        <dbReference type="ARBA" id="ARBA00022692"/>
    </source>
</evidence>
<dbReference type="GO" id="GO:0005886">
    <property type="term" value="C:plasma membrane"/>
    <property type="evidence" value="ECO:0007669"/>
    <property type="project" value="UniProtKB-SubCell"/>
</dbReference>
<dbReference type="Proteomes" id="UP000215896">
    <property type="component" value="Unassembled WGS sequence"/>
</dbReference>
<dbReference type="InterPro" id="IPR020846">
    <property type="entry name" value="MFS_dom"/>
</dbReference>
<organism evidence="8 9">
    <name type="scientific">Enemella evansiae</name>
    <dbReference type="NCBI Taxonomy" id="2016499"/>
    <lineage>
        <taxon>Bacteria</taxon>
        <taxon>Bacillati</taxon>
        <taxon>Actinomycetota</taxon>
        <taxon>Actinomycetes</taxon>
        <taxon>Propionibacteriales</taxon>
        <taxon>Propionibacteriaceae</taxon>
        <taxon>Enemella</taxon>
    </lineage>
</organism>
<dbReference type="SUPFAM" id="SSF103473">
    <property type="entry name" value="MFS general substrate transporter"/>
    <property type="match status" value="1"/>
</dbReference>
<feature type="transmembrane region" description="Helical" evidence="6">
    <location>
        <begin position="206"/>
        <end position="231"/>
    </location>
</feature>
<evidence type="ECO:0000256" key="1">
    <source>
        <dbReference type="ARBA" id="ARBA00004651"/>
    </source>
</evidence>
<evidence type="ECO:0000313" key="9">
    <source>
        <dbReference type="Proteomes" id="UP000215896"/>
    </source>
</evidence>
<feature type="transmembrane region" description="Helical" evidence="6">
    <location>
        <begin position="15"/>
        <end position="35"/>
    </location>
</feature>
<name>A0A255G8J1_9ACTN</name>
<keyword evidence="4 6" id="KW-1133">Transmembrane helix</keyword>
<keyword evidence="9" id="KW-1185">Reference proteome</keyword>
<evidence type="ECO:0000256" key="2">
    <source>
        <dbReference type="ARBA" id="ARBA00022475"/>
    </source>
</evidence>
<dbReference type="PANTHER" id="PTHR43124:SF3">
    <property type="entry name" value="CHLORAMPHENICOL EFFLUX PUMP RV0191"/>
    <property type="match status" value="1"/>
</dbReference>
<dbReference type="PANTHER" id="PTHR43124">
    <property type="entry name" value="PURINE EFFLUX PUMP PBUE"/>
    <property type="match status" value="1"/>
</dbReference>
<feature type="transmembrane region" description="Helical" evidence="6">
    <location>
        <begin position="359"/>
        <end position="378"/>
    </location>
</feature>
<proteinExistence type="predicted"/>
<keyword evidence="2" id="KW-1003">Cell membrane</keyword>
<feature type="transmembrane region" description="Helical" evidence="6">
    <location>
        <begin position="331"/>
        <end position="353"/>
    </location>
</feature>
<dbReference type="AlphaFoldDB" id="A0A255G8J1"/>
<protein>
    <submittedName>
        <fullName evidence="8">MFS transporter</fullName>
    </submittedName>
</protein>
<evidence type="ECO:0000259" key="7">
    <source>
        <dbReference type="PROSITE" id="PS50850"/>
    </source>
</evidence>
<feature type="transmembrane region" description="Helical" evidence="6">
    <location>
        <begin position="269"/>
        <end position="286"/>
    </location>
</feature>
<dbReference type="GO" id="GO:0022857">
    <property type="term" value="F:transmembrane transporter activity"/>
    <property type="evidence" value="ECO:0007669"/>
    <property type="project" value="InterPro"/>
</dbReference>
<reference evidence="8 9" key="1">
    <citation type="submission" date="2017-07" db="EMBL/GenBank/DDBJ databases">
        <title>Draft whole genome sequences of clinical Proprionibacteriaceae strains.</title>
        <authorList>
            <person name="Bernier A.-M."/>
            <person name="Bernard K."/>
            <person name="Domingo M.-C."/>
        </authorList>
    </citation>
    <scope>NUCLEOTIDE SEQUENCE [LARGE SCALE GENOMIC DNA]</scope>
    <source>
        <strain evidence="8 9">NML 030167</strain>
    </source>
</reference>
<keyword evidence="3 6" id="KW-0812">Transmembrane</keyword>
<dbReference type="PROSITE" id="PS00216">
    <property type="entry name" value="SUGAR_TRANSPORT_1"/>
    <property type="match status" value="1"/>
</dbReference>
<dbReference type="Pfam" id="PF07690">
    <property type="entry name" value="MFS_1"/>
    <property type="match status" value="1"/>
</dbReference>
<accession>A0A255G8J1</accession>
<feature type="domain" description="Major facilitator superfamily (MFS) profile" evidence="7">
    <location>
        <begin position="13"/>
        <end position="381"/>
    </location>
</feature>
<dbReference type="EMBL" id="NMVO01000016">
    <property type="protein sequence ID" value="OYO10726.1"/>
    <property type="molecule type" value="Genomic_DNA"/>
</dbReference>
<feature type="transmembrane region" description="Helical" evidence="6">
    <location>
        <begin position="292"/>
        <end position="310"/>
    </location>
</feature>
<dbReference type="PROSITE" id="PS50850">
    <property type="entry name" value="MFS"/>
    <property type="match status" value="1"/>
</dbReference>
<keyword evidence="5 6" id="KW-0472">Membrane</keyword>
<sequence>MPMVDGAAGSRPRIWPIYLGGFLGPFGAPVVTTMLPELGASFGVDITAAAASLTAYLVPFAALMLISGTLAEHWGRRRTVRIGYLVFALASIGCALAPSFGVFMAARVLQGAANAFTTPVLVAAITELVPAHRLGRSLGIFGSMQATGQAMAPLAGGLAAAVDWRLGFAAITLVSIGLALAPPPDAATPNTAHGWAQWRALGNRQLATACVTAALSYLTMMGVVILAALHADLRFGLGPTERGLAVAVLGVAGLASGAATGSLLDRYQALVVGAVLNVVMGLGAMAAGLSPWLAGLIVAIAVAGAAATGTRTISQQLAVTSVPGNRSGATSVMLACQFTGAALAPLIWVPLYLGRHGVALVYAGLPAIGAALVLLLAWRLRWVVSPR</sequence>